<dbReference type="SUPFAM" id="SSF56300">
    <property type="entry name" value="Metallo-dependent phosphatases"/>
    <property type="match status" value="1"/>
</dbReference>
<evidence type="ECO:0000313" key="3">
    <source>
        <dbReference type="EMBL" id="MBP0481208.1"/>
    </source>
</evidence>
<dbReference type="Pfam" id="PF00149">
    <property type="entry name" value="Metallophos"/>
    <property type="match status" value="1"/>
</dbReference>
<dbReference type="InterPro" id="IPR014576">
    <property type="entry name" value="Pesterase_YhaO"/>
</dbReference>
<keyword evidence="4" id="KW-1185">Reference proteome</keyword>
<organism evidence="3 4">
    <name type="scientific">Sagittula salina</name>
    <dbReference type="NCBI Taxonomy" id="2820268"/>
    <lineage>
        <taxon>Bacteria</taxon>
        <taxon>Pseudomonadati</taxon>
        <taxon>Pseudomonadota</taxon>
        <taxon>Alphaproteobacteria</taxon>
        <taxon>Rhodobacterales</taxon>
        <taxon>Roseobacteraceae</taxon>
        <taxon>Sagittula</taxon>
    </lineage>
</organism>
<dbReference type="Gene3D" id="3.60.21.10">
    <property type="match status" value="1"/>
</dbReference>
<keyword evidence="3" id="KW-0269">Exonuclease</keyword>
<keyword evidence="3" id="KW-0540">Nuclease</keyword>
<evidence type="ECO:0000259" key="2">
    <source>
        <dbReference type="Pfam" id="PF00149"/>
    </source>
</evidence>
<dbReference type="AlphaFoldDB" id="A0A940MMI4"/>
<accession>A0A940MMI4</accession>
<dbReference type="PANTHER" id="PTHR30337:SF7">
    <property type="entry name" value="PHOSPHOESTERASE"/>
    <property type="match status" value="1"/>
</dbReference>
<dbReference type="InterPro" id="IPR029052">
    <property type="entry name" value="Metallo-depent_PP-like"/>
</dbReference>
<keyword evidence="1" id="KW-0378">Hydrolase</keyword>
<gene>
    <name evidence="3" type="ORF">J5474_01705</name>
</gene>
<dbReference type="Proteomes" id="UP000675940">
    <property type="component" value="Unassembled WGS sequence"/>
</dbReference>
<evidence type="ECO:0000256" key="1">
    <source>
        <dbReference type="ARBA" id="ARBA00022801"/>
    </source>
</evidence>
<dbReference type="GO" id="GO:0004527">
    <property type="term" value="F:exonuclease activity"/>
    <property type="evidence" value="ECO:0007669"/>
    <property type="project" value="UniProtKB-KW"/>
</dbReference>
<dbReference type="InterPro" id="IPR041796">
    <property type="entry name" value="Mre11_N"/>
</dbReference>
<dbReference type="EMBL" id="JAGISH010000001">
    <property type="protein sequence ID" value="MBP0481208.1"/>
    <property type="molecule type" value="Genomic_DNA"/>
</dbReference>
<comment type="caution">
    <text evidence="3">The sequence shown here is derived from an EMBL/GenBank/DDBJ whole genome shotgun (WGS) entry which is preliminary data.</text>
</comment>
<dbReference type="PIRSF" id="PIRSF033091">
    <property type="entry name" value="Pesterase_YhaO"/>
    <property type="match status" value="1"/>
</dbReference>
<proteinExistence type="predicted"/>
<sequence>MTKLIHTADVHLDSPLKSLALKDPDLRERVIAATRTALTRIVDAALSEAVDAVLIAGDLFDGQERSARTAAFLLAQLDRLRVAGIRVFLIKGNHDAENPITGDLDLPENVHVFTGHGGRVALNEAVQVHGVSFSGRQAPDSLLPKFAAPVEGAVNVAMLHTSLAGSQGHDVYAPCTVAELAALGFDYWALGHIHRRQVHSETPWIVMPGCPQGRDIGEAGPRSATLIEIDDDARFITRVGEIPTAAVEFAVVEIDAAGLEEAEALRDVLRRELWAMAEVPGCDAALLRVTLRGATPLRWAILRDRDTWEETVAQLARDTGRLWLEKLSLDLSEPAGTSTKSAVDDLARLMAEIRAEPGFHSALRADAEQLLSDLPPARRAALLPDEAAADRLTAGLAEDGALRIIARMKGTA</sequence>
<feature type="domain" description="Calcineurin-like phosphoesterase" evidence="2">
    <location>
        <begin position="3"/>
        <end position="195"/>
    </location>
</feature>
<dbReference type="InterPro" id="IPR050535">
    <property type="entry name" value="DNA_Repair-Maintenance_Comp"/>
</dbReference>
<name>A0A940MMI4_9RHOB</name>
<dbReference type="RefSeq" id="WP_209358704.1">
    <property type="nucleotide sequence ID" value="NZ_JAGISH010000001.1"/>
</dbReference>
<dbReference type="PANTHER" id="PTHR30337">
    <property type="entry name" value="COMPONENT OF ATP-DEPENDENT DSDNA EXONUCLEASE"/>
    <property type="match status" value="1"/>
</dbReference>
<evidence type="ECO:0000313" key="4">
    <source>
        <dbReference type="Proteomes" id="UP000675940"/>
    </source>
</evidence>
<reference evidence="3" key="1">
    <citation type="submission" date="2021-03" db="EMBL/GenBank/DDBJ databases">
        <title>Sagittula salina sp. nov. strain M10.9X isolated from the marine waste.</title>
        <authorList>
            <person name="Satari L."/>
            <person name="Molina-Menor E."/>
            <person name="Vidal-Verdu A."/>
            <person name="Pascual J."/>
            <person name="Pereto J."/>
            <person name="Porcar M."/>
        </authorList>
    </citation>
    <scope>NUCLEOTIDE SEQUENCE</scope>
    <source>
        <strain evidence="3">M10.9X</strain>
    </source>
</reference>
<dbReference type="InterPro" id="IPR004843">
    <property type="entry name" value="Calcineurin-like_PHP"/>
</dbReference>
<protein>
    <submittedName>
        <fullName evidence="3">DNA repair exonuclease</fullName>
    </submittedName>
</protein>
<dbReference type="CDD" id="cd00840">
    <property type="entry name" value="MPP_Mre11_N"/>
    <property type="match status" value="1"/>
</dbReference>